<comment type="caution">
    <text evidence="2">The sequence shown here is derived from an EMBL/GenBank/DDBJ whole genome shotgun (WGS) entry which is preliminary data.</text>
</comment>
<feature type="transmembrane region" description="Helical" evidence="1">
    <location>
        <begin position="169"/>
        <end position="197"/>
    </location>
</feature>
<organism evidence="2 3">
    <name type="scientific">Parasponia andersonii</name>
    <name type="common">Sponia andersonii</name>
    <dbReference type="NCBI Taxonomy" id="3476"/>
    <lineage>
        <taxon>Eukaryota</taxon>
        <taxon>Viridiplantae</taxon>
        <taxon>Streptophyta</taxon>
        <taxon>Embryophyta</taxon>
        <taxon>Tracheophyta</taxon>
        <taxon>Spermatophyta</taxon>
        <taxon>Magnoliopsida</taxon>
        <taxon>eudicotyledons</taxon>
        <taxon>Gunneridae</taxon>
        <taxon>Pentapetalae</taxon>
        <taxon>rosids</taxon>
        <taxon>fabids</taxon>
        <taxon>Rosales</taxon>
        <taxon>Cannabaceae</taxon>
        <taxon>Parasponia</taxon>
    </lineage>
</organism>
<keyword evidence="1" id="KW-0812">Transmembrane</keyword>
<accession>A0A2P5BE72</accession>
<name>A0A2P5BE72_PARAD</name>
<gene>
    <name evidence="2" type="ORF">PanWU01x14_247060</name>
</gene>
<proteinExistence type="predicted"/>
<keyword evidence="1" id="KW-0472">Membrane</keyword>
<dbReference type="OrthoDB" id="159299at2759"/>
<dbReference type="EMBL" id="JXTB01000300">
    <property type="protein sequence ID" value="PON47089.1"/>
    <property type="molecule type" value="Genomic_DNA"/>
</dbReference>
<dbReference type="Proteomes" id="UP000237105">
    <property type="component" value="Unassembled WGS sequence"/>
</dbReference>
<dbReference type="STRING" id="3476.A0A2P5BE72"/>
<reference evidence="3" key="1">
    <citation type="submission" date="2016-06" db="EMBL/GenBank/DDBJ databases">
        <title>Parallel loss of symbiosis genes in relatives of nitrogen-fixing non-legume Parasponia.</title>
        <authorList>
            <person name="Van Velzen R."/>
            <person name="Holmer R."/>
            <person name="Bu F."/>
            <person name="Rutten L."/>
            <person name="Van Zeijl A."/>
            <person name="Liu W."/>
            <person name="Santuari L."/>
            <person name="Cao Q."/>
            <person name="Sharma T."/>
            <person name="Shen D."/>
            <person name="Roswanjaya Y."/>
            <person name="Wardhani T."/>
            <person name="Kalhor M.S."/>
            <person name="Jansen J."/>
            <person name="Van den Hoogen J."/>
            <person name="Gungor B."/>
            <person name="Hartog M."/>
            <person name="Hontelez J."/>
            <person name="Verver J."/>
            <person name="Yang W.-C."/>
            <person name="Schijlen E."/>
            <person name="Repin R."/>
            <person name="Schilthuizen M."/>
            <person name="Schranz E."/>
            <person name="Heidstra R."/>
            <person name="Miyata K."/>
            <person name="Fedorova E."/>
            <person name="Kohlen W."/>
            <person name="Bisseling T."/>
            <person name="Smit S."/>
            <person name="Geurts R."/>
        </authorList>
    </citation>
    <scope>NUCLEOTIDE SEQUENCE [LARGE SCALE GENOMIC DNA]</scope>
    <source>
        <strain evidence="3">cv. WU1-14</strain>
    </source>
</reference>
<dbReference type="AlphaFoldDB" id="A0A2P5BE72"/>
<evidence type="ECO:0000313" key="3">
    <source>
        <dbReference type="Proteomes" id="UP000237105"/>
    </source>
</evidence>
<sequence>MSELTISDFVFPYRLHNSISTQAFECCMPLETQSPRSISSKISPSPVSTTPTKTFRYQCKTSTSSQPPPSFALSKKLVANVVPRARISPSTPVAATSVVDDADVELVTGVKFFESSDTMKLRVNYSLNASGHSGRSGIISLWDTDDVWNSVAVSLRTGVLYRATRGVRLAVVAGVVGGVLVGVAVMAKFLLVFVSMLRLHLELEF</sequence>
<evidence type="ECO:0000313" key="2">
    <source>
        <dbReference type="EMBL" id="PON47089.1"/>
    </source>
</evidence>
<protein>
    <submittedName>
        <fullName evidence="2">Uncharacterized protein</fullName>
    </submittedName>
</protein>
<evidence type="ECO:0000256" key="1">
    <source>
        <dbReference type="SAM" id="Phobius"/>
    </source>
</evidence>
<keyword evidence="3" id="KW-1185">Reference proteome</keyword>
<keyword evidence="1" id="KW-1133">Transmembrane helix</keyword>